<proteinExistence type="predicted"/>
<gene>
    <name evidence="2" type="ORF">KUDE01_015838</name>
</gene>
<organism evidence="2 3">
    <name type="scientific">Dissostichus eleginoides</name>
    <name type="common">Patagonian toothfish</name>
    <name type="synonym">Dissostichus amissus</name>
    <dbReference type="NCBI Taxonomy" id="100907"/>
    <lineage>
        <taxon>Eukaryota</taxon>
        <taxon>Metazoa</taxon>
        <taxon>Chordata</taxon>
        <taxon>Craniata</taxon>
        <taxon>Vertebrata</taxon>
        <taxon>Euteleostomi</taxon>
        <taxon>Actinopterygii</taxon>
        <taxon>Neopterygii</taxon>
        <taxon>Teleostei</taxon>
        <taxon>Neoteleostei</taxon>
        <taxon>Acanthomorphata</taxon>
        <taxon>Eupercaria</taxon>
        <taxon>Perciformes</taxon>
        <taxon>Notothenioidei</taxon>
        <taxon>Nototheniidae</taxon>
        <taxon>Dissostichus</taxon>
    </lineage>
</organism>
<reference evidence="2" key="1">
    <citation type="submission" date="2023-04" db="EMBL/GenBank/DDBJ databases">
        <title>Chromosome-level genome of Chaenocephalus aceratus.</title>
        <authorList>
            <person name="Park H."/>
        </authorList>
    </citation>
    <scope>NUCLEOTIDE SEQUENCE</scope>
    <source>
        <strain evidence="2">DE</strain>
        <tissue evidence="2">Muscle</tissue>
    </source>
</reference>
<dbReference type="AlphaFoldDB" id="A0AAD9C5I7"/>
<protein>
    <submittedName>
        <fullName evidence="2">E3 ubiquitin-protein ligase UBR4</fullName>
    </submittedName>
</protein>
<dbReference type="Proteomes" id="UP001228049">
    <property type="component" value="Unassembled WGS sequence"/>
</dbReference>
<sequence length="74" mass="8272">MRVRRERLGYRSVRRGAQEAEGRPGGPGSDCQGRRAVSTELGMLIGTHLGEQQSYGVDVKDKGRKHKTRRVHSI</sequence>
<name>A0AAD9C5I7_DISEL</name>
<comment type="caution">
    <text evidence="2">The sequence shown here is derived from an EMBL/GenBank/DDBJ whole genome shotgun (WGS) entry which is preliminary data.</text>
</comment>
<keyword evidence="3" id="KW-1185">Reference proteome</keyword>
<evidence type="ECO:0000313" key="2">
    <source>
        <dbReference type="EMBL" id="KAK1896292.1"/>
    </source>
</evidence>
<evidence type="ECO:0000313" key="3">
    <source>
        <dbReference type="Proteomes" id="UP001228049"/>
    </source>
</evidence>
<accession>A0AAD9C5I7</accession>
<dbReference type="EMBL" id="JASDAP010000009">
    <property type="protein sequence ID" value="KAK1896292.1"/>
    <property type="molecule type" value="Genomic_DNA"/>
</dbReference>
<evidence type="ECO:0000256" key="1">
    <source>
        <dbReference type="SAM" id="MobiDB-lite"/>
    </source>
</evidence>
<feature type="region of interest" description="Disordered" evidence="1">
    <location>
        <begin position="1"/>
        <end position="34"/>
    </location>
</feature>